<reference evidence="2" key="1">
    <citation type="journal article" date="2016" name="Nat. Commun.">
        <title>The Gonium pectorale genome demonstrates co-option of cell cycle regulation during the evolution of multicellularity.</title>
        <authorList>
            <person name="Hanschen E.R."/>
            <person name="Marriage T.N."/>
            <person name="Ferris P.J."/>
            <person name="Hamaji T."/>
            <person name="Toyoda A."/>
            <person name="Fujiyama A."/>
            <person name="Neme R."/>
            <person name="Noguchi H."/>
            <person name="Minakuchi Y."/>
            <person name="Suzuki M."/>
            <person name="Kawai-Toyooka H."/>
            <person name="Smith D.R."/>
            <person name="Sparks H."/>
            <person name="Anderson J."/>
            <person name="Bakaric R."/>
            <person name="Luria V."/>
            <person name="Karger A."/>
            <person name="Kirschner M.W."/>
            <person name="Durand P.M."/>
            <person name="Michod R.E."/>
            <person name="Nozaki H."/>
            <person name="Olson B.J."/>
        </authorList>
    </citation>
    <scope>NUCLEOTIDE SEQUENCE [LARGE SCALE GENOMIC DNA]</scope>
    <source>
        <strain evidence="2">NIES-2863</strain>
    </source>
</reference>
<dbReference type="Proteomes" id="UP000075714">
    <property type="component" value="Unassembled WGS sequence"/>
</dbReference>
<accession>A0A150GAE7</accession>
<sequence>MGAELVASLERAGLVVTFVGFRLEPAHGDEKSLEHNPGMPNAYAASYGIPRTAPCPKRAKGTLKYVLMDPEWHLALGQFGLLTRM</sequence>
<dbReference type="EMBL" id="LSYV01000042">
    <property type="protein sequence ID" value="KXZ46743.1"/>
    <property type="molecule type" value="Genomic_DNA"/>
</dbReference>
<evidence type="ECO:0000313" key="2">
    <source>
        <dbReference type="Proteomes" id="UP000075714"/>
    </source>
</evidence>
<evidence type="ECO:0000313" key="1">
    <source>
        <dbReference type="EMBL" id="KXZ46743.1"/>
    </source>
</evidence>
<gene>
    <name evidence="1" type="ORF">GPECTOR_41g708</name>
</gene>
<dbReference type="OrthoDB" id="539512at2759"/>
<protein>
    <submittedName>
        <fullName evidence="1">Uncharacterized protein</fullName>
    </submittedName>
</protein>
<comment type="caution">
    <text evidence="1">The sequence shown here is derived from an EMBL/GenBank/DDBJ whole genome shotgun (WGS) entry which is preliminary data.</text>
</comment>
<proteinExistence type="predicted"/>
<name>A0A150GAE7_GONPE</name>
<keyword evidence="2" id="KW-1185">Reference proteome</keyword>
<organism evidence="1 2">
    <name type="scientific">Gonium pectorale</name>
    <name type="common">Green alga</name>
    <dbReference type="NCBI Taxonomy" id="33097"/>
    <lineage>
        <taxon>Eukaryota</taxon>
        <taxon>Viridiplantae</taxon>
        <taxon>Chlorophyta</taxon>
        <taxon>core chlorophytes</taxon>
        <taxon>Chlorophyceae</taxon>
        <taxon>CS clade</taxon>
        <taxon>Chlamydomonadales</taxon>
        <taxon>Volvocaceae</taxon>
        <taxon>Gonium</taxon>
    </lineage>
</organism>
<dbReference type="AlphaFoldDB" id="A0A150GAE7"/>